<dbReference type="FunFam" id="3.90.190.10:FF:000035">
    <property type="entry name" value="Tyrosine phosphatase, putative"/>
    <property type="match status" value="1"/>
</dbReference>
<keyword evidence="6" id="KW-0904">Protein phosphatase</keyword>
<dbReference type="EMBL" id="DS480429">
    <property type="protein sequence ID" value="EDO16227.1"/>
    <property type="molecule type" value="Genomic_DNA"/>
</dbReference>
<dbReference type="InterPro" id="IPR020428">
    <property type="entry name" value="PFA-DSPs"/>
</dbReference>
<evidence type="ECO:0000256" key="7">
    <source>
        <dbReference type="ARBA" id="ARBA00023016"/>
    </source>
</evidence>
<dbReference type="KEGG" id="vpo:Kpol_505p3"/>
<dbReference type="STRING" id="436907.A7TN95"/>
<dbReference type="PANTHER" id="PTHR31126">
    <property type="entry name" value="TYROSINE-PROTEIN PHOSPHATASE"/>
    <property type="match status" value="1"/>
</dbReference>
<dbReference type="SUPFAM" id="SSF52799">
    <property type="entry name" value="(Phosphotyrosine protein) phosphatases II"/>
    <property type="match status" value="1"/>
</dbReference>
<evidence type="ECO:0000313" key="14">
    <source>
        <dbReference type="Proteomes" id="UP000000267"/>
    </source>
</evidence>
<organism evidence="14">
    <name type="scientific">Vanderwaltozyma polyspora (strain ATCC 22028 / DSM 70294 / BCRC 21397 / CBS 2163 / NBRC 10782 / NRRL Y-8283 / UCD 57-17)</name>
    <name type="common">Kluyveromyces polysporus</name>
    <dbReference type="NCBI Taxonomy" id="436907"/>
    <lineage>
        <taxon>Eukaryota</taxon>
        <taxon>Fungi</taxon>
        <taxon>Dikarya</taxon>
        <taxon>Ascomycota</taxon>
        <taxon>Saccharomycotina</taxon>
        <taxon>Saccharomycetes</taxon>
        <taxon>Saccharomycetales</taxon>
        <taxon>Saccharomycetaceae</taxon>
        <taxon>Vanderwaltozyma</taxon>
    </lineage>
</organism>
<name>A7TN95_VANPO</name>
<evidence type="ECO:0000256" key="4">
    <source>
        <dbReference type="ARBA" id="ARBA00022490"/>
    </source>
</evidence>
<evidence type="ECO:0000256" key="8">
    <source>
        <dbReference type="ARBA" id="ARBA00037204"/>
    </source>
</evidence>
<dbReference type="RefSeq" id="XP_001644085.1">
    <property type="nucleotide sequence ID" value="XM_001644035.1"/>
</dbReference>
<dbReference type="PhylomeDB" id="A7TN95"/>
<dbReference type="GO" id="GO:0005737">
    <property type="term" value="C:cytoplasm"/>
    <property type="evidence" value="ECO:0007669"/>
    <property type="project" value="UniProtKB-SubCell"/>
</dbReference>
<evidence type="ECO:0000256" key="11">
    <source>
        <dbReference type="SAM" id="MobiDB-lite"/>
    </source>
</evidence>
<gene>
    <name evidence="13" type="ORF">Kpol_505p3</name>
</gene>
<dbReference type="EC" id="3.1.3.48" evidence="3"/>
<dbReference type="FunCoup" id="A7TN95">
    <property type="interactions" value="48"/>
</dbReference>
<keyword evidence="14" id="KW-1185">Reference proteome</keyword>
<dbReference type="Gene3D" id="3.90.190.10">
    <property type="entry name" value="Protein tyrosine phosphatase superfamily"/>
    <property type="match status" value="1"/>
</dbReference>
<dbReference type="GeneID" id="5544401"/>
<dbReference type="GO" id="GO:0034599">
    <property type="term" value="P:cellular response to oxidative stress"/>
    <property type="evidence" value="ECO:0007669"/>
    <property type="project" value="EnsemblFungi"/>
</dbReference>
<dbReference type="Proteomes" id="UP000000267">
    <property type="component" value="Unassembled WGS sequence"/>
</dbReference>
<dbReference type="GO" id="GO:0004725">
    <property type="term" value="F:protein tyrosine phosphatase activity"/>
    <property type="evidence" value="ECO:0007669"/>
    <property type="project" value="UniProtKB-EC"/>
</dbReference>
<dbReference type="Pfam" id="PF03162">
    <property type="entry name" value="Y_phosphatase2"/>
    <property type="match status" value="1"/>
</dbReference>
<comment type="catalytic activity">
    <reaction evidence="10">
        <text>O-phospho-L-tyrosyl-[protein] + H2O = L-tyrosyl-[protein] + phosphate</text>
        <dbReference type="Rhea" id="RHEA:10684"/>
        <dbReference type="Rhea" id="RHEA-COMP:10136"/>
        <dbReference type="Rhea" id="RHEA-COMP:20101"/>
        <dbReference type="ChEBI" id="CHEBI:15377"/>
        <dbReference type="ChEBI" id="CHEBI:43474"/>
        <dbReference type="ChEBI" id="CHEBI:46858"/>
        <dbReference type="ChEBI" id="CHEBI:61978"/>
        <dbReference type="EC" id="3.1.3.48"/>
    </reaction>
</comment>
<comment type="similarity">
    <text evidence="2">Belongs to the protein-tyrosine phosphatase family.</text>
</comment>
<dbReference type="InterPro" id="IPR020422">
    <property type="entry name" value="TYR_PHOSPHATASE_DUAL_dom"/>
</dbReference>
<dbReference type="OMA" id="EFCETND"/>
<dbReference type="InParanoid" id="A7TN95"/>
<evidence type="ECO:0000256" key="2">
    <source>
        <dbReference type="ARBA" id="ARBA00009580"/>
    </source>
</evidence>
<comment type="subcellular location">
    <subcellularLocation>
        <location evidence="1">Cytoplasm</location>
    </subcellularLocation>
</comment>
<accession>A7TN95</accession>
<dbReference type="InterPro" id="IPR029021">
    <property type="entry name" value="Prot-tyrosine_phosphatase-like"/>
</dbReference>
<sequence>MSFGGNLKEGVVNEGLDRHAESELSEELNGKLQLVEGSGSGSGSDSGAGAGNIDANDNDNDNKRNDDDDDTNDVDYEEDDDEEEEDDDNLYINEETEVGYKNVVVSHAPEERIVPPLNFCPVERYLYRSGQPSPVNFPFLSNLNLKTIIWLANEEPQDTLLEFCETNDIELQFSAINPDAGEDDNPWDGLTENSIINALQTIVSNKSYPLLICCGMGRHRTGTVVGCLRRLMGWNLASVSEEYRRFTGSRGGRILVELLIEAFDTKLVKIDEDKAPVWLRPITE</sequence>
<evidence type="ECO:0000313" key="13">
    <source>
        <dbReference type="EMBL" id="EDO16227.1"/>
    </source>
</evidence>
<dbReference type="eggNOG" id="KOG1572">
    <property type="taxonomic scope" value="Eukaryota"/>
</dbReference>
<proteinExistence type="inferred from homology"/>
<reference evidence="13 14" key="1">
    <citation type="journal article" date="2007" name="Proc. Natl. Acad. Sci. U.S.A.">
        <title>Independent sorting-out of thousands of duplicated gene pairs in two yeast species descended from a whole-genome duplication.</title>
        <authorList>
            <person name="Scannell D.R."/>
            <person name="Frank A.C."/>
            <person name="Conant G.C."/>
            <person name="Byrne K.P."/>
            <person name="Woolfit M."/>
            <person name="Wolfe K.H."/>
        </authorList>
    </citation>
    <scope>NUCLEOTIDE SEQUENCE [LARGE SCALE GENOMIC DNA]</scope>
    <source>
        <strain evidence="14">ATCC 22028 / DSM 70294 / BCRC 21397 / CBS 2163 / NBRC 10782 / NRRL Y-8283 / UCD 57-17</strain>
    </source>
</reference>
<evidence type="ECO:0000256" key="10">
    <source>
        <dbReference type="ARBA" id="ARBA00051722"/>
    </source>
</evidence>
<evidence type="ECO:0000256" key="3">
    <source>
        <dbReference type="ARBA" id="ARBA00013064"/>
    </source>
</evidence>
<comment type="function">
    <text evidence="8">Putative tyrosine-protein phosphatase required for protection against superoxide stress.</text>
</comment>
<dbReference type="HOGENOM" id="CLU_047845_2_0_1"/>
<dbReference type="PROSITE" id="PS50054">
    <property type="entry name" value="TYR_PHOSPHATASE_DUAL"/>
    <property type="match status" value="1"/>
</dbReference>
<evidence type="ECO:0000256" key="1">
    <source>
        <dbReference type="ARBA" id="ARBA00004496"/>
    </source>
</evidence>
<evidence type="ECO:0000256" key="9">
    <source>
        <dbReference type="ARBA" id="ARBA00039934"/>
    </source>
</evidence>
<dbReference type="AlphaFoldDB" id="A7TN95"/>
<dbReference type="OrthoDB" id="6375174at2759"/>
<feature type="domain" description="Tyrosine-protein phosphatase" evidence="12">
    <location>
        <begin position="118"/>
        <end position="276"/>
    </location>
</feature>
<evidence type="ECO:0000256" key="5">
    <source>
        <dbReference type="ARBA" id="ARBA00022801"/>
    </source>
</evidence>
<keyword evidence="4" id="KW-0963">Cytoplasm</keyword>
<keyword evidence="7" id="KW-0346">Stress response</keyword>
<evidence type="ECO:0000256" key="6">
    <source>
        <dbReference type="ARBA" id="ARBA00022912"/>
    </source>
</evidence>
<feature type="compositionally biased region" description="Acidic residues" evidence="11">
    <location>
        <begin position="67"/>
        <end position="90"/>
    </location>
</feature>
<dbReference type="InterPro" id="IPR004861">
    <property type="entry name" value="Siw14-like"/>
</dbReference>
<keyword evidence="5" id="KW-0378">Hydrolase</keyword>
<dbReference type="PRINTS" id="PR01911">
    <property type="entry name" value="PFDSPHPHTASE"/>
</dbReference>
<feature type="compositionally biased region" description="Gly residues" evidence="11">
    <location>
        <begin position="38"/>
        <end position="50"/>
    </location>
</feature>
<protein>
    <recommendedName>
        <fullName evidence="9">Putative tyrosine-protein phosphatase OCA1</fullName>
        <ecNumber evidence="3">3.1.3.48</ecNumber>
    </recommendedName>
</protein>
<dbReference type="CDD" id="cd14531">
    <property type="entry name" value="PFA-DSP_Oca1"/>
    <property type="match status" value="1"/>
</dbReference>
<dbReference type="PANTHER" id="PTHR31126:SF8">
    <property type="entry name" value="TYROSINE-PROTEIN PHOSPHATASE OCA1-RELATED"/>
    <property type="match status" value="1"/>
</dbReference>
<feature type="region of interest" description="Disordered" evidence="11">
    <location>
        <begin position="1"/>
        <end position="90"/>
    </location>
</feature>
<evidence type="ECO:0000259" key="12">
    <source>
        <dbReference type="PROSITE" id="PS50054"/>
    </source>
</evidence>